<dbReference type="KEGG" id="ptkz:JDV02_001341"/>
<organism evidence="1 2">
    <name type="scientific">Purpureocillium takamizusanense</name>
    <dbReference type="NCBI Taxonomy" id="2060973"/>
    <lineage>
        <taxon>Eukaryota</taxon>
        <taxon>Fungi</taxon>
        <taxon>Dikarya</taxon>
        <taxon>Ascomycota</taxon>
        <taxon>Pezizomycotina</taxon>
        <taxon>Sordariomycetes</taxon>
        <taxon>Hypocreomycetidae</taxon>
        <taxon>Hypocreales</taxon>
        <taxon>Ophiocordycipitaceae</taxon>
        <taxon>Purpureocillium</taxon>
    </lineage>
</organism>
<dbReference type="AlphaFoldDB" id="A0A9Q8Q815"/>
<dbReference type="GeneID" id="72063304"/>
<accession>A0A9Q8Q815</accession>
<protein>
    <submittedName>
        <fullName evidence="1">Uncharacterized protein</fullName>
    </submittedName>
</protein>
<reference evidence="1" key="1">
    <citation type="submission" date="2021-11" db="EMBL/GenBank/DDBJ databases">
        <title>Purpureocillium_takamizusanense_genome.</title>
        <authorList>
            <person name="Nguyen N.-H."/>
        </authorList>
    </citation>
    <scope>NUCLEOTIDE SEQUENCE</scope>
    <source>
        <strain evidence="1">PT3</strain>
    </source>
</reference>
<proteinExistence type="predicted"/>
<dbReference type="EMBL" id="CP086354">
    <property type="protein sequence ID" value="UNI14740.1"/>
    <property type="molecule type" value="Genomic_DNA"/>
</dbReference>
<dbReference type="RefSeq" id="XP_047838221.1">
    <property type="nucleotide sequence ID" value="XM_047982259.1"/>
</dbReference>
<gene>
    <name evidence="1" type="ORF">JDV02_001341</name>
</gene>
<dbReference type="Proteomes" id="UP000829364">
    <property type="component" value="Chromosome 1"/>
</dbReference>
<evidence type="ECO:0000313" key="2">
    <source>
        <dbReference type="Proteomes" id="UP000829364"/>
    </source>
</evidence>
<name>A0A9Q8Q815_9HYPO</name>
<keyword evidence="2" id="KW-1185">Reference proteome</keyword>
<evidence type="ECO:0000313" key="1">
    <source>
        <dbReference type="EMBL" id="UNI14740.1"/>
    </source>
</evidence>
<sequence length="112" mass="11955">MGRGALCHWVAGDPPGAQMGQPRRACLPSFPGSKSPHHAEFQTECESAITSLSLHCACESVEIISLSRSTAPITTACIHAESRHDFRSTEVLVMTSDGTPSTGTAPAHRRRD</sequence>